<organism evidence="1">
    <name type="scientific">uncultured virus</name>
    <dbReference type="NCBI Taxonomy" id="340016"/>
    <lineage>
        <taxon>Viruses</taxon>
        <taxon>environmental samples</taxon>
    </lineage>
</organism>
<proteinExistence type="predicted"/>
<gene>
    <name evidence="1" type="primary">Cap</name>
</gene>
<sequence>MAFKRFTKKRKFRKSRKPGMVKMMRRVAQKVVSFNQEHKYFDTDMGTTIDYSGVASDLCLVPQGDTDVTRDGDVLLPTSLELNIQVIAGDSSNVLQFCIIRNKSDKTIQPGTVFSTVGGTSAPLYPLDHDRRSQYDLIARFWIVVDVYHPIKHIHRFIKLKKKLCKFIAAATTQASGHLWLVAISDSAAASHPAMQGSIRLNFTDG</sequence>
<dbReference type="EMBL" id="KY487893">
    <property type="protein sequence ID" value="AUM61853.1"/>
    <property type="molecule type" value="Genomic_DNA"/>
</dbReference>
<name>A0A2K9LSK5_9VIRU</name>
<reference evidence="1" key="1">
    <citation type="submission" date="2017-01" db="EMBL/GenBank/DDBJ databases">
        <title>High-throughput sequencing uncovers low homogeneity in the biogeography of single-stranded DNA viruses.</title>
        <authorList>
            <person name="Pearson V.M."/>
            <person name="Rokyta D.R."/>
        </authorList>
    </citation>
    <scope>NUCLEOTIDE SEQUENCE</scope>
</reference>
<protein>
    <submittedName>
        <fullName evidence="1">Capsid</fullName>
    </submittedName>
</protein>
<dbReference type="Gene3D" id="2.60.120.20">
    <property type="match status" value="1"/>
</dbReference>
<evidence type="ECO:0000313" key="1">
    <source>
        <dbReference type="EMBL" id="AUM61853.1"/>
    </source>
</evidence>
<accession>A0A2K9LSK5</accession>
<dbReference type="InterPro" id="IPR029053">
    <property type="entry name" value="Viral_coat"/>
</dbReference>